<protein>
    <submittedName>
        <fullName evidence="4">Peptidase M16</fullName>
    </submittedName>
</protein>
<evidence type="ECO:0000313" key="4">
    <source>
        <dbReference type="EMBL" id="BDC98390.1"/>
    </source>
</evidence>
<dbReference type="Gene3D" id="3.30.830.10">
    <property type="entry name" value="Metalloenzyme, LuxS/M16 peptidase-like"/>
    <property type="match status" value="2"/>
</dbReference>
<feature type="domain" description="Peptidase M16 C-terminal" evidence="3">
    <location>
        <begin position="168"/>
        <end position="344"/>
    </location>
</feature>
<dbReference type="RefSeq" id="WP_338397650.1">
    <property type="nucleotide sequence ID" value="NZ_AP025292.1"/>
</dbReference>
<dbReference type="PANTHER" id="PTHR11851:SF49">
    <property type="entry name" value="MITOCHONDRIAL-PROCESSING PEPTIDASE SUBUNIT ALPHA"/>
    <property type="match status" value="1"/>
</dbReference>
<name>A0ABM7VBT8_9BACT</name>
<dbReference type="Pfam" id="PF00675">
    <property type="entry name" value="Peptidase_M16"/>
    <property type="match status" value="1"/>
</dbReference>
<keyword evidence="5" id="KW-1185">Reference proteome</keyword>
<evidence type="ECO:0000259" key="3">
    <source>
        <dbReference type="Pfam" id="PF05193"/>
    </source>
</evidence>
<sequence length="411" mass="46908">MKEYDILELPNGIRVVHKEVTHTKVVHCGFVLDTGSRDELAHELGIAHFWEHMAFKGTKNRRAFHILNRLEAVGGELNAYTTKEKVCFYASVLDEHFGKAFELLTDITFNSTFPEKEIVKERNVILEEMAMYHDTTEDAIQDHFDELVFPEHPLGYNILGTTDSIAQFQQDDFLKFIDRTMDPEHLIFSSIGNIPAKKVFDMAKRYLGDLRPKGTKLDRQPPSLYEPKRLVVERRDITQAHSVMGMPAPHFDHPKRLAFFMLVNLLGGPSLNSRLNLSLREKYGLVYSIEASFTPYTDAGQLGFFFATDPASLKRAEALVIKELRLLKSKKLGPLQLRQTKEQLVGQLAMGEENNMGLMLSVAKVLLDQNRIEPFDQLIKSIRAVTAEELMAVANEFLVEEQFSYLTYKPA</sequence>
<dbReference type="SUPFAM" id="SSF63411">
    <property type="entry name" value="LuxS/MPP-like metallohydrolase"/>
    <property type="match status" value="2"/>
</dbReference>
<gene>
    <name evidence="4" type="ORF">PEPS_06710</name>
</gene>
<dbReference type="Pfam" id="PF05193">
    <property type="entry name" value="Peptidase_M16_C"/>
    <property type="match status" value="1"/>
</dbReference>
<evidence type="ECO:0000259" key="2">
    <source>
        <dbReference type="Pfam" id="PF00675"/>
    </source>
</evidence>
<accession>A0ABM7VBT8</accession>
<evidence type="ECO:0000256" key="1">
    <source>
        <dbReference type="ARBA" id="ARBA00007261"/>
    </source>
</evidence>
<organism evidence="4 5">
    <name type="scientific">Persicobacter psychrovividus</name>
    <dbReference type="NCBI Taxonomy" id="387638"/>
    <lineage>
        <taxon>Bacteria</taxon>
        <taxon>Pseudomonadati</taxon>
        <taxon>Bacteroidota</taxon>
        <taxon>Cytophagia</taxon>
        <taxon>Cytophagales</taxon>
        <taxon>Persicobacteraceae</taxon>
        <taxon>Persicobacter</taxon>
    </lineage>
</organism>
<dbReference type="InterPro" id="IPR050361">
    <property type="entry name" value="MPP/UQCRC_Complex"/>
</dbReference>
<reference evidence="4 5" key="1">
    <citation type="submission" date="2021-12" db="EMBL/GenBank/DDBJ databases">
        <title>Genome sequencing of bacteria with rrn-lacking chromosome and rrn-plasmid.</title>
        <authorList>
            <person name="Anda M."/>
            <person name="Iwasaki W."/>
        </authorList>
    </citation>
    <scope>NUCLEOTIDE SEQUENCE [LARGE SCALE GENOMIC DNA]</scope>
    <source>
        <strain evidence="4 5">NBRC 101262</strain>
    </source>
</reference>
<dbReference type="InterPro" id="IPR007863">
    <property type="entry name" value="Peptidase_M16_C"/>
</dbReference>
<dbReference type="PANTHER" id="PTHR11851">
    <property type="entry name" value="METALLOPROTEASE"/>
    <property type="match status" value="1"/>
</dbReference>
<dbReference type="Proteomes" id="UP001354989">
    <property type="component" value="Chromosome"/>
</dbReference>
<evidence type="ECO:0000313" key="5">
    <source>
        <dbReference type="Proteomes" id="UP001354989"/>
    </source>
</evidence>
<feature type="domain" description="Peptidase M16 N-terminal" evidence="2">
    <location>
        <begin position="14"/>
        <end position="161"/>
    </location>
</feature>
<dbReference type="InterPro" id="IPR011765">
    <property type="entry name" value="Pept_M16_N"/>
</dbReference>
<proteinExistence type="inferred from homology"/>
<dbReference type="EMBL" id="AP025292">
    <property type="protein sequence ID" value="BDC98390.1"/>
    <property type="molecule type" value="Genomic_DNA"/>
</dbReference>
<comment type="similarity">
    <text evidence="1">Belongs to the peptidase M16 family.</text>
</comment>
<dbReference type="InterPro" id="IPR011249">
    <property type="entry name" value="Metalloenz_LuxS/M16"/>
</dbReference>